<accession>A0A5P8K9Z4</accession>
<organism evidence="3 4">
    <name type="scientific">Streptomyces phaeolivaceus</name>
    <dbReference type="NCBI Taxonomy" id="2653200"/>
    <lineage>
        <taxon>Bacteria</taxon>
        <taxon>Bacillati</taxon>
        <taxon>Actinomycetota</taxon>
        <taxon>Actinomycetes</taxon>
        <taxon>Kitasatosporales</taxon>
        <taxon>Streptomycetaceae</taxon>
        <taxon>Streptomyces</taxon>
    </lineage>
</organism>
<dbReference type="Gene3D" id="3.30.9.10">
    <property type="entry name" value="D-Amino Acid Oxidase, subunit A, domain 2"/>
    <property type="match status" value="1"/>
</dbReference>
<evidence type="ECO:0000313" key="4">
    <source>
        <dbReference type="Proteomes" id="UP000327294"/>
    </source>
</evidence>
<dbReference type="AlphaFoldDB" id="A0A5P8K9Z4"/>
<keyword evidence="4" id="KW-1185">Reference proteome</keyword>
<dbReference type="SUPFAM" id="SSF51905">
    <property type="entry name" value="FAD/NAD(P)-binding domain"/>
    <property type="match status" value="1"/>
</dbReference>
<dbReference type="Proteomes" id="UP000327294">
    <property type="component" value="Chromosome"/>
</dbReference>
<evidence type="ECO:0000256" key="1">
    <source>
        <dbReference type="ARBA" id="ARBA00023002"/>
    </source>
</evidence>
<feature type="domain" description="FAD dependent oxidoreductase" evidence="2">
    <location>
        <begin position="11"/>
        <end position="386"/>
    </location>
</feature>
<dbReference type="EMBL" id="CP045096">
    <property type="protein sequence ID" value="QFQ99642.1"/>
    <property type="molecule type" value="Genomic_DNA"/>
</dbReference>
<dbReference type="InterPro" id="IPR036188">
    <property type="entry name" value="FAD/NAD-bd_sf"/>
</dbReference>
<keyword evidence="1" id="KW-0560">Oxidoreductase</keyword>
<dbReference type="PANTHER" id="PTHR13847:SF289">
    <property type="entry name" value="GLYCINE OXIDASE"/>
    <property type="match status" value="1"/>
</dbReference>
<dbReference type="GO" id="GO:0016491">
    <property type="term" value="F:oxidoreductase activity"/>
    <property type="evidence" value="ECO:0007669"/>
    <property type="project" value="UniProtKB-KW"/>
</dbReference>
<gene>
    <name evidence="3" type="ORF">F9278_29750</name>
</gene>
<name>A0A5P8K9Z4_9ACTN</name>
<dbReference type="KEGG" id="sphv:F9278_29750"/>
<dbReference type="Pfam" id="PF01266">
    <property type="entry name" value="DAO"/>
    <property type="match status" value="1"/>
</dbReference>
<sequence>MIKGRSVTSYDMVIVGNGILGCATALELVRRDGGLRVAVVGPEARAGAATTAAGAMLNCVAEVNHRTLSTAAGQAKLDLSIRALEAWPDWLDAINAELPPDRRLAIRNGTYVILNARAGRLDSLNYHAIVDAATRYRQRFEHVPSGDVPHLKPGVDARPLSAVYLPDEGSIDARQVLDAVVSVARRAGVVFLDDTVAGWKRNGDRIGSVVTESGAEIQADNFLVAAGAASHSLLTELNESAESAEGAAMPLQPVLAGKGVAVTVRGTGSGAEHVVRTPNRAGGCGLHMVPGSDGTVYLGATGDLALEPDESQTVGSVRFLISMMEQFDKRLFRSEIIRWHVGNRPVSVDGFPLVGRVWQDNLWVLSGTHRDGFHCSPLLARHMADLMLGGAGVLGDHPFVPLRQPIRTMSREDAIDELALHLVSQFYESSGRSPAYSEVSEVLERQYRTRTRETYDDLGIDFGLAPDLLGLLNWAADRDAKIGYFRDYFQRVSRAEALAPTR</sequence>
<evidence type="ECO:0000259" key="2">
    <source>
        <dbReference type="Pfam" id="PF01266"/>
    </source>
</evidence>
<dbReference type="Gene3D" id="3.50.50.60">
    <property type="entry name" value="FAD/NAD(P)-binding domain"/>
    <property type="match status" value="1"/>
</dbReference>
<dbReference type="PANTHER" id="PTHR13847">
    <property type="entry name" value="SARCOSINE DEHYDROGENASE-RELATED"/>
    <property type="match status" value="1"/>
</dbReference>
<dbReference type="PROSITE" id="PS51257">
    <property type="entry name" value="PROKAR_LIPOPROTEIN"/>
    <property type="match status" value="1"/>
</dbReference>
<evidence type="ECO:0000313" key="3">
    <source>
        <dbReference type="EMBL" id="QFQ99642.1"/>
    </source>
</evidence>
<protein>
    <submittedName>
        <fullName evidence="3">FAD-binding oxidoreductase</fullName>
    </submittedName>
</protein>
<dbReference type="GO" id="GO:0005737">
    <property type="term" value="C:cytoplasm"/>
    <property type="evidence" value="ECO:0007669"/>
    <property type="project" value="TreeGrafter"/>
</dbReference>
<reference evidence="3 4" key="1">
    <citation type="submission" date="2019-10" db="EMBL/GenBank/DDBJ databases">
        <title>Streptomyces sp. strain GY16 isolated from leaves of Broussonetia papyrifera.</title>
        <authorList>
            <person name="Mo P."/>
        </authorList>
    </citation>
    <scope>NUCLEOTIDE SEQUENCE [LARGE SCALE GENOMIC DNA]</scope>
    <source>
        <strain evidence="3 4">GY16</strain>
    </source>
</reference>
<proteinExistence type="predicted"/>
<dbReference type="InterPro" id="IPR006076">
    <property type="entry name" value="FAD-dep_OxRdtase"/>
</dbReference>